<feature type="region of interest" description="Disordered" evidence="1">
    <location>
        <begin position="312"/>
        <end position="349"/>
    </location>
</feature>
<feature type="compositionally biased region" description="Polar residues" evidence="1">
    <location>
        <begin position="1"/>
        <end position="11"/>
    </location>
</feature>
<keyword evidence="3" id="KW-1185">Reference proteome</keyword>
<dbReference type="PANTHER" id="PTHR35120">
    <property type="entry name" value="HISTONE ACETYLTRANSFERASE KAT6B-LIKE"/>
    <property type="match status" value="1"/>
</dbReference>
<evidence type="ECO:0000256" key="1">
    <source>
        <dbReference type="SAM" id="MobiDB-lite"/>
    </source>
</evidence>
<comment type="caution">
    <text evidence="2">The sequence shown here is derived from an EMBL/GenBank/DDBJ whole genome shotgun (WGS) entry which is preliminary data.</text>
</comment>
<proteinExistence type="predicted"/>
<protein>
    <submittedName>
        <fullName evidence="2">Uncharacterized protein</fullName>
    </submittedName>
</protein>
<feature type="compositionally biased region" description="Basic and acidic residues" evidence="1">
    <location>
        <begin position="772"/>
        <end position="799"/>
    </location>
</feature>
<feature type="compositionally biased region" description="Acidic residues" evidence="1">
    <location>
        <begin position="430"/>
        <end position="439"/>
    </location>
</feature>
<dbReference type="AlphaFoldDB" id="A0AAW1HKF6"/>
<name>A0AAW1HKF6_SAPOF</name>
<dbReference type="PANTHER" id="PTHR35120:SF2">
    <property type="entry name" value="AMINOTRANSFERASE-LIKE PLANT MOBILE DOMAIN-CONTAINING PROTEIN"/>
    <property type="match status" value="1"/>
</dbReference>
<feature type="region of interest" description="Disordered" evidence="1">
    <location>
        <begin position="422"/>
        <end position="443"/>
    </location>
</feature>
<feature type="region of interest" description="Disordered" evidence="1">
    <location>
        <begin position="1"/>
        <end position="38"/>
    </location>
</feature>
<reference evidence="2" key="1">
    <citation type="submission" date="2024-03" db="EMBL/GenBank/DDBJ databases">
        <title>WGS assembly of Saponaria officinalis var. Norfolk2.</title>
        <authorList>
            <person name="Jenkins J."/>
            <person name="Shu S."/>
            <person name="Grimwood J."/>
            <person name="Barry K."/>
            <person name="Goodstein D."/>
            <person name="Schmutz J."/>
            <person name="Leebens-Mack J."/>
            <person name="Osbourn A."/>
        </authorList>
    </citation>
    <scope>NUCLEOTIDE SEQUENCE [LARGE SCALE GENOMIC DNA]</scope>
    <source>
        <strain evidence="2">JIC</strain>
    </source>
</reference>
<evidence type="ECO:0000313" key="3">
    <source>
        <dbReference type="Proteomes" id="UP001443914"/>
    </source>
</evidence>
<feature type="compositionally biased region" description="Basic and acidic residues" evidence="1">
    <location>
        <begin position="745"/>
        <end position="757"/>
    </location>
</feature>
<evidence type="ECO:0000313" key="2">
    <source>
        <dbReference type="EMBL" id="KAK9676880.1"/>
    </source>
</evidence>
<feature type="compositionally biased region" description="Basic and acidic residues" evidence="1">
    <location>
        <begin position="321"/>
        <end position="335"/>
    </location>
</feature>
<sequence length="806" mass="91678">MSLSPHPQSLISKNSKVVVASSAHGNKKRKKVCGKKSSKQKMEVLSEGFKPIPFVPRKSFDFSRHEEDLRKLGLWDFVHVEFDSNVRTDLLVELIAGYTAKNRGSYVNGCRVKVNRADLARALKLPVKKPSADCEWESYSGEFLPFLEELVSSWMVLQECEVWVTPTEVVNWMKMIKDGQPHKVDWAGMIWFMVEKELSQGQGLKDCYYASHLQRLMKDQREILFTKSVDLDAENQKVEEVNVEDEVDGDVKMLDAHESSFGDERLQEDRVVLELNQECVETVGASDMEEKEKCSELVQKDDDVDMVERTDDVELGEMEGEASKLKEGEASKLKEVDDDDVDKEKNEDNVGGVESFDVAKEMEENVENVERVENVEDSKGMSVDDMVDSGFEKHWPLHGMNDGHQHVMQPCSMIGGLKISVEDSTRDGGEDVEDEEGEDDKSGYKFMEETTPTMEGMAARNLMDAIETGNLSFTSPGLGGQSSLGLMPSRTENDVMLNSQSMFNHVGKREIDHDHDFSHHALGDGHKRMRIHGNWDEKPADTGTCLDEALQWMEKAKMTFEAEKYQQANMMEMYAEQVATKEAEVMQWRIKFDDLQRTSHAEIHRRDRELHLMNSVITGYRKALKDTQRAFAEYRKRCGIADESIYKDVGNGGVVKSVMELEKERIKQEEERKRICYVLEDAYHKHVFNYETLCGKLLIKVTSFDDRLTDAAKDVELLKHDFVKRKTSENAAMSEEVEGQNEAQESQKDDLVKHKISENVGVLEDAQNEAEELPKDDLVEPKMSENAETSKDVEGEVQGHSEAQGV</sequence>
<organism evidence="2 3">
    <name type="scientific">Saponaria officinalis</name>
    <name type="common">Common soapwort</name>
    <name type="synonym">Lychnis saponaria</name>
    <dbReference type="NCBI Taxonomy" id="3572"/>
    <lineage>
        <taxon>Eukaryota</taxon>
        <taxon>Viridiplantae</taxon>
        <taxon>Streptophyta</taxon>
        <taxon>Embryophyta</taxon>
        <taxon>Tracheophyta</taxon>
        <taxon>Spermatophyta</taxon>
        <taxon>Magnoliopsida</taxon>
        <taxon>eudicotyledons</taxon>
        <taxon>Gunneridae</taxon>
        <taxon>Pentapetalae</taxon>
        <taxon>Caryophyllales</taxon>
        <taxon>Caryophyllaceae</taxon>
        <taxon>Caryophylleae</taxon>
        <taxon>Saponaria</taxon>
    </lineage>
</organism>
<feature type="compositionally biased region" description="Low complexity" evidence="1">
    <location>
        <begin position="12"/>
        <end position="23"/>
    </location>
</feature>
<feature type="region of interest" description="Disordered" evidence="1">
    <location>
        <begin position="729"/>
        <end position="806"/>
    </location>
</feature>
<feature type="compositionally biased region" description="Basic residues" evidence="1">
    <location>
        <begin position="25"/>
        <end position="38"/>
    </location>
</feature>
<accession>A0AAW1HKF6</accession>
<dbReference type="EMBL" id="JBDFQZ010000011">
    <property type="protein sequence ID" value="KAK9676880.1"/>
    <property type="molecule type" value="Genomic_DNA"/>
</dbReference>
<gene>
    <name evidence="2" type="ORF">RND81_11G107300</name>
</gene>
<dbReference type="Proteomes" id="UP001443914">
    <property type="component" value="Unassembled WGS sequence"/>
</dbReference>